<keyword evidence="3 7" id="KW-0863">Zinc-finger</keyword>
<dbReference type="FunCoup" id="A0A6I8UHV3">
    <property type="interactions" value="483"/>
</dbReference>
<dbReference type="PANTHER" id="PTHR24379">
    <property type="entry name" value="KRAB AND ZINC FINGER DOMAIN-CONTAINING"/>
    <property type="match status" value="1"/>
</dbReference>
<name>A0A6I8UHV3_DROPS</name>
<dbReference type="GO" id="GO:0008270">
    <property type="term" value="F:zinc ion binding"/>
    <property type="evidence" value="ECO:0007669"/>
    <property type="project" value="UniProtKB-KW"/>
</dbReference>
<feature type="region of interest" description="Disordered" evidence="8">
    <location>
        <begin position="596"/>
        <end position="624"/>
    </location>
</feature>
<feature type="compositionally biased region" description="Polar residues" evidence="8">
    <location>
        <begin position="335"/>
        <end position="344"/>
    </location>
</feature>
<dbReference type="PANTHER" id="PTHR24379:SF121">
    <property type="entry name" value="C2H2-TYPE DOMAIN-CONTAINING PROTEIN"/>
    <property type="match status" value="1"/>
</dbReference>
<dbReference type="Proteomes" id="UP000001819">
    <property type="component" value="Chromosome 4"/>
</dbReference>
<dbReference type="SUPFAM" id="SSF57667">
    <property type="entry name" value="beta-beta-alpha zinc fingers"/>
    <property type="match status" value="3"/>
</dbReference>
<dbReference type="ExpressionAtlas" id="A0A6I8UHV3">
    <property type="expression patterns" value="baseline"/>
</dbReference>
<dbReference type="Gene3D" id="3.30.160.60">
    <property type="entry name" value="Classic Zinc Finger"/>
    <property type="match status" value="4"/>
</dbReference>
<evidence type="ECO:0000259" key="9">
    <source>
        <dbReference type="PROSITE" id="PS50157"/>
    </source>
</evidence>
<evidence type="ECO:0000313" key="11">
    <source>
        <dbReference type="RefSeq" id="XP_001355743.4"/>
    </source>
</evidence>
<evidence type="ECO:0000256" key="5">
    <source>
        <dbReference type="ARBA" id="ARBA00023015"/>
    </source>
</evidence>
<evidence type="ECO:0000256" key="7">
    <source>
        <dbReference type="PROSITE-ProRule" id="PRU00042"/>
    </source>
</evidence>
<feature type="compositionally biased region" description="Polar residues" evidence="8">
    <location>
        <begin position="596"/>
        <end position="609"/>
    </location>
</feature>
<dbReference type="InParanoid" id="A0A6I8UHV3"/>
<dbReference type="AlphaFoldDB" id="A0A6I8UHV3"/>
<dbReference type="SMART" id="SM00355">
    <property type="entry name" value="ZnF_C2H2"/>
    <property type="match status" value="9"/>
</dbReference>
<dbReference type="FunFam" id="3.30.160.60:FF:002336">
    <property type="entry name" value="Regular, isoform C"/>
    <property type="match status" value="1"/>
</dbReference>
<dbReference type="PROSITE" id="PS50157">
    <property type="entry name" value="ZINC_FINGER_C2H2_2"/>
    <property type="match status" value="4"/>
</dbReference>
<dbReference type="RefSeq" id="XP_001355743.4">
    <property type="nucleotide sequence ID" value="XM_001355707.4"/>
</dbReference>
<keyword evidence="10" id="KW-1185">Reference proteome</keyword>
<dbReference type="InterPro" id="IPR013087">
    <property type="entry name" value="Znf_C2H2_type"/>
</dbReference>
<evidence type="ECO:0000256" key="2">
    <source>
        <dbReference type="ARBA" id="ARBA00022737"/>
    </source>
</evidence>
<protein>
    <recommendedName>
        <fullName evidence="9">C2H2-type domain-containing protein</fullName>
    </recommendedName>
</protein>
<dbReference type="KEGG" id="dpo:4816109"/>
<evidence type="ECO:0000256" key="4">
    <source>
        <dbReference type="ARBA" id="ARBA00022833"/>
    </source>
</evidence>
<keyword evidence="5" id="KW-0805">Transcription regulation</keyword>
<organism evidence="10 11">
    <name type="scientific">Drosophila pseudoobscura pseudoobscura</name>
    <name type="common">Fruit fly</name>
    <dbReference type="NCBI Taxonomy" id="46245"/>
    <lineage>
        <taxon>Eukaryota</taxon>
        <taxon>Metazoa</taxon>
        <taxon>Ecdysozoa</taxon>
        <taxon>Arthropoda</taxon>
        <taxon>Hexapoda</taxon>
        <taxon>Insecta</taxon>
        <taxon>Pterygota</taxon>
        <taxon>Neoptera</taxon>
        <taxon>Endopterygota</taxon>
        <taxon>Diptera</taxon>
        <taxon>Brachycera</taxon>
        <taxon>Muscomorpha</taxon>
        <taxon>Ephydroidea</taxon>
        <taxon>Drosophilidae</taxon>
        <taxon>Drosophila</taxon>
        <taxon>Sophophora</taxon>
    </lineage>
</organism>
<gene>
    <name evidence="11" type="primary">LOC4816109</name>
</gene>
<keyword evidence="1" id="KW-0479">Metal-binding</keyword>
<evidence type="ECO:0000313" key="10">
    <source>
        <dbReference type="Proteomes" id="UP000001819"/>
    </source>
</evidence>
<evidence type="ECO:0000256" key="1">
    <source>
        <dbReference type="ARBA" id="ARBA00022723"/>
    </source>
</evidence>
<keyword evidence="6" id="KW-0804">Transcription</keyword>
<sequence>MHVDLSIIKEEIDIDDTTIKLEGEDNMPDETMDISCASSAVKILEEHADMVTVPLSDDKSEDELKFIASLSTLDAQQLFAESSQNQNGCPYECHICHLQLPTELEIKAHFVNHQMNRHFCRHGCGAWCGTLELVLEHEYRQHSQGIYTFCCRICDLRVDGADRLASHMKSHCYVNRYVCAICRLPFESQMGLNLHRKNTTQVCGQVDYIQKISTTPELVAAKASSPADALYDVKVKDEPLDADEIGPHPQNEAGLHMYIKDEPLDEDMPDLCDSIKTDSKMENPTKKMPVSSKGSIWASLPVELRNKLRLPALKPKQEIQTTHRPPFKFSKWNGPPTSNATSGGVQRSLFKVLPNGQKVNVTDMLKKVANSNTAMRGKPPISPNILKVLPNNCMVIKLPPNTKIVKLSNQPSAVATATSPQNVVQLPDSLTISKITPEGASSPNTTSPVDYKPLLPPRDRCYSLKNRPECQELITEFQNQIRSIEKTLPIPGTVLHARDKETNGLNAEPVVPVISTLAGEPSNVEVFLNPGAHTVMAELRKKYPNNRFFWICPICTRSYEQGSAFRRHLVQEHKLKSANFSELKVDLKSVRKPESSGTEFASLSDSVSEISKPATPTKEIPPLLKSAPTPAIEAVPSESEPKINTLKPPHIDDTKLSQFQCPTCLKIFTTQGGMRIHMSIHTGEMPYKCQYCEKRFRTPGQVRVHLRRHTGEKPFQCEICGLHFTHRETLISHLSRHIGMKRYKCYGCDKYFVVVSGLRAHRRLRPDTCGKVKFTARAHGPRVRVIKGQVVFEHQPIYNGYLRSEDPLDILKERGQIDSISSNQVENKPEAEAEGKAKAEGLD</sequence>
<dbReference type="InterPro" id="IPR036236">
    <property type="entry name" value="Znf_C2H2_sf"/>
</dbReference>
<dbReference type="FunFam" id="3.30.160.60:FF:003184">
    <property type="entry name" value="Uncharacterized protein, isoform E"/>
    <property type="match status" value="1"/>
</dbReference>
<proteinExistence type="predicted"/>
<evidence type="ECO:0000256" key="6">
    <source>
        <dbReference type="ARBA" id="ARBA00023163"/>
    </source>
</evidence>
<feature type="region of interest" description="Disordered" evidence="8">
    <location>
        <begin position="819"/>
        <end position="843"/>
    </location>
</feature>
<dbReference type="Pfam" id="PF00096">
    <property type="entry name" value="zf-C2H2"/>
    <property type="match status" value="3"/>
</dbReference>
<accession>A0A6I8UHV3</accession>
<reference evidence="11" key="1">
    <citation type="submission" date="2025-08" db="UniProtKB">
        <authorList>
            <consortium name="RefSeq"/>
        </authorList>
    </citation>
    <scope>IDENTIFICATION</scope>
    <source>
        <strain evidence="11">MV-25-SWS-2005</strain>
        <tissue evidence="11">Whole body</tissue>
    </source>
</reference>
<feature type="domain" description="C2H2-type" evidence="9">
    <location>
        <begin position="687"/>
        <end position="714"/>
    </location>
</feature>
<dbReference type="PROSITE" id="PS00028">
    <property type="entry name" value="ZINC_FINGER_C2H2_1"/>
    <property type="match status" value="6"/>
</dbReference>
<feature type="domain" description="C2H2-type" evidence="9">
    <location>
        <begin position="659"/>
        <end position="686"/>
    </location>
</feature>
<keyword evidence="4" id="KW-0862">Zinc</keyword>
<feature type="compositionally biased region" description="Basic and acidic residues" evidence="8">
    <location>
        <begin position="827"/>
        <end position="843"/>
    </location>
</feature>
<evidence type="ECO:0000256" key="8">
    <source>
        <dbReference type="SAM" id="MobiDB-lite"/>
    </source>
</evidence>
<feature type="domain" description="C2H2-type" evidence="9">
    <location>
        <begin position="715"/>
        <end position="742"/>
    </location>
</feature>
<evidence type="ECO:0000256" key="3">
    <source>
        <dbReference type="ARBA" id="ARBA00022771"/>
    </source>
</evidence>
<feature type="domain" description="C2H2-type" evidence="9">
    <location>
        <begin position="743"/>
        <end position="764"/>
    </location>
</feature>
<feature type="region of interest" description="Disordered" evidence="8">
    <location>
        <begin position="325"/>
        <end position="344"/>
    </location>
</feature>
<keyword evidence="2" id="KW-0677">Repeat</keyword>